<dbReference type="PROSITE" id="PS50217">
    <property type="entry name" value="BZIP"/>
    <property type="match status" value="1"/>
</dbReference>
<evidence type="ECO:0000259" key="6">
    <source>
        <dbReference type="PROSITE" id="PS50217"/>
    </source>
</evidence>
<dbReference type="PROSITE" id="PS00036">
    <property type="entry name" value="BZIP_BASIC"/>
    <property type="match status" value="1"/>
</dbReference>
<name>A0A444RUE6_VERDA</name>
<accession>A0A444RUE6</accession>
<evidence type="ECO:0000256" key="4">
    <source>
        <dbReference type="ARBA" id="ARBA00038132"/>
    </source>
</evidence>
<evidence type="ECO:0000256" key="3">
    <source>
        <dbReference type="ARBA" id="ARBA00023242"/>
    </source>
</evidence>
<evidence type="ECO:0000313" key="7">
    <source>
        <dbReference type="EMBL" id="RXG44777.1"/>
    </source>
</evidence>
<dbReference type="InterPro" id="IPR013910">
    <property type="entry name" value="TF_PAP1"/>
</dbReference>
<evidence type="ECO:0000256" key="5">
    <source>
        <dbReference type="SAM" id="MobiDB-lite"/>
    </source>
</evidence>
<sequence length="362" mass="40226">MDFSHQYYANAQSYPFIGIPPLTPSHSNSAASDDFNTTSPPDAYPEFPPDQHQHQHQHQQQHHQQHHQQHQQQPHFSSFDHYQAQFLHQQAQAAANPAAQVPFPGPPTPPNNPTVRQQQQQQHRQEPPSQAAVGNGVHAQPIQPHPDAAAAAAAQKQEALDDHNRRGGSNSDDDDMTPAQSRRKAQNRAAQRAFRERKERHVKDLEAKLANLEAEAQQTTSENERLKREMQKIATENEILRATSSLNNGLPHGSLSPEPRTTGPLEYNPTDFYSDLLAKHNNKTPSHRVAIAEDGERLLAAGATWDLIINHELFKRGLVDVGDVSERLKNHAKCDGQGPVFAERTILTAIEASVASGSDELL</sequence>
<reference evidence="7 8" key="1">
    <citation type="submission" date="2018-12" db="EMBL/GenBank/DDBJ databases">
        <title>Genome of Verticillium dahliae isolate Getta Getta.</title>
        <authorList>
            <person name="Gardiner D.M."/>
        </authorList>
    </citation>
    <scope>NUCLEOTIDE SEQUENCE [LARGE SCALE GENOMIC DNA]</scope>
    <source>
        <strain evidence="7 8">Getta Getta</strain>
    </source>
</reference>
<dbReference type="GO" id="GO:0005737">
    <property type="term" value="C:cytoplasm"/>
    <property type="evidence" value="ECO:0007669"/>
    <property type="project" value="UniProtKB-SubCell"/>
</dbReference>
<dbReference type="Gene3D" id="1.10.238.100">
    <property type="entry name" value="YAP1 redox domain. Chain B"/>
    <property type="match status" value="1"/>
</dbReference>
<comment type="subcellular location">
    <subcellularLocation>
        <location evidence="2">Cytoplasm</location>
    </subcellularLocation>
    <subcellularLocation>
        <location evidence="1">Nucleus</location>
    </subcellularLocation>
</comment>
<dbReference type="Pfam" id="PF08601">
    <property type="entry name" value="PAP1"/>
    <property type="match status" value="1"/>
</dbReference>
<feature type="compositionally biased region" description="Basic residues" evidence="5">
    <location>
        <begin position="54"/>
        <end position="69"/>
    </location>
</feature>
<dbReference type="CDD" id="cd14688">
    <property type="entry name" value="bZIP_YAP"/>
    <property type="match status" value="1"/>
</dbReference>
<dbReference type="Gene3D" id="1.20.5.170">
    <property type="match status" value="1"/>
</dbReference>
<dbReference type="GO" id="GO:0001228">
    <property type="term" value="F:DNA-binding transcription activator activity, RNA polymerase II-specific"/>
    <property type="evidence" value="ECO:0007669"/>
    <property type="project" value="TreeGrafter"/>
</dbReference>
<feature type="compositionally biased region" description="Low complexity" evidence="5">
    <location>
        <begin position="113"/>
        <end position="130"/>
    </location>
</feature>
<dbReference type="PANTHER" id="PTHR40621:SF8">
    <property type="entry name" value="AP-1-LIKE TRANSCRIPTION FACTOR YAP3"/>
    <property type="match status" value="1"/>
</dbReference>
<gene>
    <name evidence="7" type="ORF">VDGE_02562</name>
</gene>
<dbReference type="GO" id="GO:0034599">
    <property type="term" value="P:cellular response to oxidative stress"/>
    <property type="evidence" value="ECO:0007669"/>
    <property type="project" value="UniProtKB-ARBA"/>
</dbReference>
<comment type="caution">
    <text evidence="7">The sequence shown here is derived from an EMBL/GenBank/DDBJ whole genome shotgun (WGS) entry which is preliminary data.</text>
</comment>
<dbReference type="Proteomes" id="UP000288725">
    <property type="component" value="Chromosome 3"/>
</dbReference>
<proteinExistence type="inferred from homology"/>
<dbReference type="GO" id="GO:0090575">
    <property type="term" value="C:RNA polymerase II transcription regulator complex"/>
    <property type="evidence" value="ECO:0007669"/>
    <property type="project" value="TreeGrafter"/>
</dbReference>
<dbReference type="PANTHER" id="PTHR40621">
    <property type="entry name" value="TRANSCRIPTION FACTOR KAPC-RELATED"/>
    <property type="match status" value="1"/>
</dbReference>
<evidence type="ECO:0000313" key="8">
    <source>
        <dbReference type="Proteomes" id="UP000288725"/>
    </source>
</evidence>
<dbReference type="EMBL" id="RSDZ01000076">
    <property type="protein sequence ID" value="RXG44777.1"/>
    <property type="molecule type" value="Genomic_DNA"/>
</dbReference>
<feature type="region of interest" description="Disordered" evidence="5">
    <location>
        <begin position="22"/>
        <end position="76"/>
    </location>
</feature>
<feature type="domain" description="BZIP" evidence="6">
    <location>
        <begin position="177"/>
        <end position="240"/>
    </location>
</feature>
<organism evidence="7 8">
    <name type="scientific">Verticillium dahliae</name>
    <name type="common">Verticillium wilt</name>
    <dbReference type="NCBI Taxonomy" id="27337"/>
    <lineage>
        <taxon>Eukaryota</taxon>
        <taxon>Fungi</taxon>
        <taxon>Dikarya</taxon>
        <taxon>Ascomycota</taxon>
        <taxon>Pezizomycotina</taxon>
        <taxon>Sordariomycetes</taxon>
        <taxon>Hypocreomycetidae</taxon>
        <taxon>Glomerellales</taxon>
        <taxon>Plectosphaerellaceae</taxon>
        <taxon>Verticillium</taxon>
    </lineage>
</organism>
<dbReference type="InterPro" id="IPR004827">
    <property type="entry name" value="bZIP"/>
</dbReference>
<comment type="similarity">
    <text evidence="4">Belongs to the bZIP family. YAP subfamily.</text>
</comment>
<dbReference type="Pfam" id="PF00170">
    <property type="entry name" value="bZIP_1"/>
    <property type="match status" value="1"/>
</dbReference>
<protein>
    <recommendedName>
        <fullName evidence="6">BZIP domain-containing protein</fullName>
    </recommendedName>
</protein>
<dbReference type="AlphaFoldDB" id="A0A444RUE6"/>
<feature type="compositionally biased region" description="Polar residues" evidence="5">
    <location>
        <begin position="24"/>
        <end position="40"/>
    </location>
</feature>
<evidence type="ECO:0000256" key="2">
    <source>
        <dbReference type="ARBA" id="ARBA00004496"/>
    </source>
</evidence>
<evidence type="ECO:0000256" key="1">
    <source>
        <dbReference type="ARBA" id="ARBA00004123"/>
    </source>
</evidence>
<feature type="compositionally biased region" description="Low complexity" evidence="5">
    <location>
        <begin position="90"/>
        <end position="102"/>
    </location>
</feature>
<feature type="region of interest" description="Disordered" evidence="5">
    <location>
        <begin position="90"/>
        <end position="201"/>
    </location>
</feature>
<feature type="compositionally biased region" description="Pro residues" evidence="5">
    <location>
        <begin position="103"/>
        <end position="112"/>
    </location>
</feature>
<dbReference type="FunFam" id="1.20.5.170:FF:000067">
    <property type="entry name" value="BZIP transcription factor"/>
    <property type="match status" value="1"/>
</dbReference>
<dbReference type="GO" id="GO:0000976">
    <property type="term" value="F:transcription cis-regulatory region binding"/>
    <property type="evidence" value="ECO:0007669"/>
    <property type="project" value="InterPro"/>
</dbReference>
<dbReference type="InterPro" id="IPR050936">
    <property type="entry name" value="AP-1-like"/>
</dbReference>
<keyword evidence="3" id="KW-0539">Nucleus</keyword>
<dbReference type="SUPFAM" id="SSF57959">
    <property type="entry name" value="Leucine zipper domain"/>
    <property type="match status" value="1"/>
</dbReference>
<dbReference type="SMART" id="SM00338">
    <property type="entry name" value="BRLZ"/>
    <property type="match status" value="1"/>
</dbReference>
<dbReference type="InterPro" id="IPR046347">
    <property type="entry name" value="bZIP_sf"/>
</dbReference>